<dbReference type="EMBL" id="BDIP01002548">
    <property type="protein sequence ID" value="GCA63178.1"/>
    <property type="molecule type" value="Genomic_DNA"/>
</dbReference>
<feature type="non-terminal residue" evidence="1">
    <location>
        <position position="1"/>
    </location>
</feature>
<accession>A0A391NVG3</accession>
<protein>
    <submittedName>
        <fullName evidence="1">Uncharacterized protein</fullName>
    </submittedName>
</protein>
<reference evidence="1 2" key="1">
    <citation type="journal article" date="2018" name="PLoS ONE">
        <title>The draft genome of Kipferlia bialata reveals reductive genome evolution in fornicate parasites.</title>
        <authorList>
            <person name="Tanifuji G."/>
            <person name="Takabayashi S."/>
            <person name="Kume K."/>
            <person name="Takagi M."/>
            <person name="Nakayama T."/>
            <person name="Kamikawa R."/>
            <person name="Inagaki Y."/>
            <person name="Hashimoto T."/>
        </authorList>
    </citation>
    <scope>NUCLEOTIDE SEQUENCE [LARGE SCALE GENOMIC DNA]</scope>
    <source>
        <strain evidence="1">NY0173</strain>
    </source>
</reference>
<proteinExistence type="predicted"/>
<organism evidence="1 2">
    <name type="scientific">Kipferlia bialata</name>
    <dbReference type="NCBI Taxonomy" id="797122"/>
    <lineage>
        <taxon>Eukaryota</taxon>
        <taxon>Metamonada</taxon>
        <taxon>Carpediemonas-like organisms</taxon>
        <taxon>Kipferlia</taxon>
    </lineage>
</organism>
<evidence type="ECO:0000313" key="1">
    <source>
        <dbReference type="EMBL" id="GCA63178.1"/>
    </source>
</evidence>
<name>A0A391NVG3_9EUKA</name>
<keyword evidence="2" id="KW-1185">Reference proteome</keyword>
<dbReference type="Proteomes" id="UP000265618">
    <property type="component" value="Unassembled WGS sequence"/>
</dbReference>
<gene>
    <name evidence="1" type="ORF">KIPB_008323</name>
</gene>
<evidence type="ECO:0000313" key="2">
    <source>
        <dbReference type="Proteomes" id="UP000265618"/>
    </source>
</evidence>
<sequence length="248" mass="28661">HLIPPDLSVRDLGLFYAEIVAVRENCALKSKREGERERERERESFAAFDYHRETALLEEHERTLQLHKFSGNPKDIATDMPLHSAVCIRLRDNMASLKTMLEGDRNLLEKGALKSLWESVCRDHVDMRRINLRPVFTLRSLRALVGMLDGLAQCQPVWVPHESGVYSVEDRMKLYQAEAYNDNVRRVYRAAAPLLETVDTLRSLVERLEVYVNELPSINESKCWALEETAERVLSGMTRKTKKVRVVK</sequence>
<dbReference type="AlphaFoldDB" id="A0A391NVG3"/>
<comment type="caution">
    <text evidence="1">The sequence shown here is derived from an EMBL/GenBank/DDBJ whole genome shotgun (WGS) entry which is preliminary data.</text>
</comment>